<comment type="caution">
    <text evidence="1">The sequence shown here is derived from an EMBL/GenBank/DDBJ whole genome shotgun (WGS) entry which is preliminary data.</text>
</comment>
<keyword evidence="2" id="KW-1185">Reference proteome</keyword>
<evidence type="ECO:0000313" key="2">
    <source>
        <dbReference type="Proteomes" id="UP000288227"/>
    </source>
</evidence>
<organism evidence="1 2">
    <name type="scientific">Chryseotalea sanaruensis</name>
    <dbReference type="NCBI Taxonomy" id="2482724"/>
    <lineage>
        <taxon>Bacteria</taxon>
        <taxon>Pseudomonadati</taxon>
        <taxon>Bacteroidota</taxon>
        <taxon>Cytophagia</taxon>
        <taxon>Cytophagales</taxon>
        <taxon>Chryseotaleaceae</taxon>
        <taxon>Chryseotalea</taxon>
    </lineage>
</organism>
<protein>
    <submittedName>
        <fullName evidence="1">Uncharacterized protein</fullName>
    </submittedName>
</protein>
<dbReference type="EMBL" id="BHXQ01000003">
    <property type="protein sequence ID" value="GCC51373.1"/>
    <property type="molecule type" value="Genomic_DNA"/>
</dbReference>
<reference evidence="1 2" key="1">
    <citation type="submission" date="2018-11" db="EMBL/GenBank/DDBJ databases">
        <title>Chryseotalea sanarue gen. nov., sp., nov., a member of the family Cytophagaceae, isolated from a brackish lake in Hamamatsu Japan.</title>
        <authorList>
            <person name="Maejima Y."/>
            <person name="Iino T."/>
            <person name="Muraguchi Y."/>
            <person name="Fukuda K."/>
            <person name="Ohkuma M."/>
            <person name="Moriuchi R."/>
            <person name="Dohra H."/>
            <person name="Kimbara K."/>
            <person name="Shintani M."/>
        </authorList>
    </citation>
    <scope>NUCLEOTIDE SEQUENCE [LARGE SCALE GENOMIC DNA]</scope>
    <source>
        <strain evidence="1 2">Ys</strain>
    </source>
</reference>
<dbReference type="Proteomes" id="UP000288227">
    <property type="component" value="Unassembled WGS sequence"/>
</dbReference>
<gene>
    <name evidence="1" type="ORF">SanaruYs_15980</name>
</gene>
<dbReference type="RefSeq" id="WP_127122040.1">
    <property type="nucleotide sequence ID" value="NZ_BHXQ01000003.1"/>
</dbReference>
<accession>A0A401U8Z3</accession>
<dbReference type="AlphaFoldDB" id="A0A401U8Z3"/>
<name>A0A401U8Z3_9BACT</name>
<proteinExistence type="predicted"/>
<evidence type="ECO:0000313" key="1">
    <source>
        <dbReference type="EMBL" id="GCC51373.1"/>
    </source>
</evidence>
<sequence length="62" mass="6693">MKTLIFSQMAKLEGGVERPEYCATLGMIICNNPVTDAMANAWNSNCGDYGYSLPCEQIAGAE</sequence>